<dbReference type="InterPro" id="IPR005326">
    <property type="entry name" value="Plectin_eS10_N"/>
</dbReference>
<dbReference type="InterPro" id="IPR036388">
    <property type="entry name" value="WH-like_DNA-bd_sf"/>
</dbReference>
<keyword evidence="3" id="KW-0963">Cytoplasm</keyword>
<comment type="similarity">
    <text evidence="2">Belongs to the eukaryotic ribosomal protein eS10 family.</text>
</comment>
<evidence type="ECO:0000313" key="8">
    <source>
        <dbReference type="EMBL" id="OAJ41824.1"/>
    </source>
</evidence>
<feature type="domain" description="Plectin/eS10 N-terminal" evidence="7">
    <location>
        <begin position="3"/>
        <end position="94"/>
    </location>
</feature>
<reference evidence="8 9" key="2">
    <citation type="submission" date="2016-05" db="EMBL/GenBank/DDBJ databases">
        <title>Lineage-specific infection strategies underlie the spectrum of fungal disease in amphibians.</title>
        <authorList>
            <person name="Cuomo C.A."/>
            <person name="Farrer R.A."/>
            <person name="James T."/>
            <person name="Longcore J."/>
            <person name="Birren B."/>
        </authorList>
    </citation>
    <scope>NUCLEOTIDE SEQUENCE [LARGE SCALE GENOMIC DNA]</scope>
    <source>
        <strain evidence="8 9">JEL423</strain>
    </source>
</reference>
<dbReference type="VEuPathDB" id="FungiDB:BDEG_25366"/>
<sequence>MLISKDNRKKIYQYLFQEGVLVAKKDFNLPKHEEIDVPNLQVLKSLQSLESRGYVKSQFSWQYYYYSLTNEGIEYLREYLHLPVEIVPRTFIKTTKSVGTRPSRHDGDRPHREYTPRGDGEYRRRDDGEKKEGAAGDYKPEFRGGVGRGARTTAQ</sequence>
<evidence type="ECO:0000259" key="7">
    <source>
        <dbReference type="Pfam" id="PF03501"/>
    </source>
</evidence>
<evidence type="ECO:0000313" key="9">
    <source>
        <dbReference type="Proteomes" id="UP000077115"/>
    </source>
</evidence>
<reference evidence="8 9" key="1">
    <citation type="submission" date="2006-10" db="EMBL/GenBank/DDBJ databases">
        <title>The Genome Sequence of Batrachochytrium dendrobatidis JEL423.</title>
        <authorList>
            <consortium name="The Broad Institute Genome Sequencing Platform"/>
            <person name="Birren B."/>
            <person name="Lander E."/>
            <person name="Galagan J."/>
            <person name="Cuomo C."/>
            <person name="Devon K."/>
            <person name="Jaffe D."/>
            <person name="Butler J."/>
            <person name="Alvarez P."/>
            <person name="Gnerre S."/>
            <person name="Grabherr M."/>
            <person name="Kleber M."/>
            <person name="Mauceli E."/>
            <person name="Brockman W."/>
            <person name="Young S."/>
            <person name="LaButti K."/>
            <person name="Sykes S."/>
            <person name="DeCaprio D."/>
            <person name="Crawford M."/>
            <person name="Koehrsen M."/>
            <person name="Engels R."/>
            <person name="Montgomery P."/>
            <person name="Pearson M."/>
            <person name="Howarth C."/>
            <person name="Larson L."/>
            <person name="White J."/>
            <person name="O'Leary S."/>
            <person name="Kodira C."/>
            <person name="Zeng Q."/>
            <person name="Yandava C."/>
            <person name="Alvarado L."/>
            <person name="Longcore J."/>
            <person name="James T."/>
        </authorList>
    </citation>
    <scope>NUCLEOTIDE SEQUENCE [LARGE SCALE GENOMIC DNA]</scope>
    <source>
        <strain evidence="8 9">JEL423</strain>
    </source>
</reference>
<evidence type="ECO:0000256" key="5">
    <source>
        <dbReference type="ARBA" id="ARBA00023274"/>
    </source>
</evidence>
<evidence type="ECO:0000256" key="2">
    <source>
        <dbReference type="ARBA" id="ARBA00007278"/>
    </source>
</evidence>
<dbReference type="InterPro" id="IPR037447">
    <property type="entry name" value="Ribosomal_eS10"/>
</dbReference>
<keyword evidence="4" id="KW-0689">Ribosomal protein</keyword>
<dbReference type="EMBL" id="DS022306">
    <property type="protein sequence ID" value="OAJ41824.1"/>
    <property type="molecule type" value="Genomic_DNA"/>
</dbReference>
<evidence type="ECO:0000256" key="6">
    <source>
        <dbReference type="SAM" id="MobiDB-lite"/>
    </source>
</evidence>
<dbReference type="GO" id="GO:0003735">
    <property type="term" value="F:structural constituent of ribosome"/>
    <property type="evidence" value="ECO:0007669"/>
    <property type="project" value="TreeGrafter"/>
</dbReference>
<dbReference type="Proteomes" id="UP000077115">
    <property type="component" value="Unassembled WGS sequence"/>
</dbReference>
<evidence type="ECO:0000256" key="4">
    <source>
        <dbReference type="ARBA" id="ARBA00022980"/>
    </source>
</evidence>
<dbReference type="SUPFAM" id="SSF46785">
    <property type="entry name" value="Winged helix' DNA-binding domain"/>
    <property type="match status" value="1"/>
</dbReference>
<dbReference type="STRING" id="403673.A0A177WQ77"/>
<dbReference type="eggNOG" id="KOG3344">
    <property type="taxonomic scope" value="Eukaryota"/>
</dbReference>
<dbReference type="GO" id="GO:0022627">
    <property type="term" value="C:cytosolic small ribosomal subunit"/>
    <property type="evidence" value="ECO:0007669"/>
    <property type="project" value="TreeGrafter"/>
</dbReference>
<dbReference type="FunFam" id="1.10.10.10:FF:000025">
    <property type="entry name" value="40S ribosomal protein S10"/>
    <property type="match status" value="1"/>
</dbReference>
<keyword evidence="5" id="KW-0687">Ribonucleoprotein</keyword>
<evidence type="ECO:0000256" key="3">
    <source>
        <dbReference type="ARBA" id="ARBA00022490"/>
    </source>
</evidence>
<dbReference type="AlphaFoldDB" id="A0A177WQ77"/>
<accession>A0A177WQ77</accession>
<name>A0A177WQ77_BATDL</name>
<dbReference type="GO" id="GO:0003723">
    <property type="term" value="F:RNA binding"/>
    <property type="evidence" value="ECO:0007669"/>
    <property type="project" value="TreeGrafter"/>
</dbReference>
<feature type="region of interest" description="Disordered" evidence="6">
    <location>
        <begin position="95"/>
        <end position="155"/>
    </location>
</feature>
<organism evidence="8 9">
    <name type="scientific">Batrachochytrium dendrobatidis (strain JEL423)</name>
    <dbReference type="NCBI Taxonomy" id="403673"/>
    <lineage>
        <taxon>Eukaryota</taxon>
        <taxon>Fungi</taxon>
        <taxon>Fungi incertae sedis</taxon>
        <taxon>Chytridiomycota</taxon>
        <taxon>Chytridiomycota incertae sedis</taxon>
        <taxon>Chytridiomycetes</taxon>
        <taxon>Rhizophydiales</taxon>
        <taxon>Rhizophydiales incertae sedis</taxon>
        <taxon>Batrachochytrium</taxon>
    </lineage>
</organism>
<gene>
    <name evidence="8" type="ORF">BDEG_25366</name>
</gene>
<comment type="subcellular location">
    <subcellularLocation>
        <location evidence="1">Cytoplasm</location>
    </subcellularLocation>
</comment>
<dbReference type="Gene3D" id="1.10.10.10">
    <property type="entry name" value="Winged helix-like DNA-binding domain superfamily/Winged helix DNA-binding domain"/>
    <property type="match status" value="1"/>
</dbReference>
<evidence type="ECO:0000256" key="1">
    <source>
        <dbReference type="ARBA" id="ARBA00004496"/>
    </source>
</evidence>
<protein>
    <recommendedName>
        <fullName evidence="7">Plectin/eS10 N-terminal domain-containing protein</fullName>
    </recommendedName>
</protein>
<dbReference type="OrthoDB" id="5211809at2759"/>
<dbReference type="Pfam" id="PF03501">
    <property type="entry name" value="S10_plectin"/>
    <property type="match status" value="1"/>
</dbReference>
<dbReference type="InterPro" id="IPR036390">
    <property type="entry name" value="WH_DNA-bd_sf"/>
</dbReference>
<dbReference type="PANTHER" id="PTHR12146">
    <property type="entry name" value="40S RIBOSOMAL PROTEIN S10"/>
    <property type="match status" value="1"/>
</dbReference>
<dbReference type="PANTHER" id="PTHR12146:SF0">
    <property type="entry name" value="RIBOSOMAL PROTEIN S10"/>
    <property type="match status" value="1"/>
</dbReference>
<feature type="compositionally biased region" description="Basic and acidic residues" evidence="6">
    <location>
        <begin position="103"/>
        <end position="142"/>
    </location>
</feature>
<proteinExistence type="inferred from homology"/>